<dbReference type="EMBL" id="JBJUIK010000010">
    <property type="protein sequence ID" value="KAL3516729.1"/>
    <property type="molecule type" value="Genomic_DNA"/>
</dbReference>
<accession>A0ABD2ZCQ3</accession>
<name>A0ABD2ZCQ3_9GENT</name>
<comment type="caution">
    <text evidence="1">The sequence shown here is derived from an EMBL/GenBank/DDBJ whole genome shotgun (WGS) entry which is preliminary data.</text>
</comment>
<gene>
    <name evidence="1" type="ORF">ACH5RR_023631</name>
</gene>
<sequence length="116" mass="13342">MASVTPGFAKGIPRFTALPDKEKFKMVNQEGFSKSRVKKIEDRLNKLKIDIPEKKINHFIYTCLGGETITNFGIIDLIHMDRMIDQNIEKAKQRLFLLKKDMLQPPAINIPFAKKP</sequence>
<evidence type="ECO:0000313" key="2">
    <source>
        <dbReference type="Proteomes" id="UP001630127"/>
    </source>
</evidence>
<organism evidence="1 2">
    <name type="scientific">Cinchona calisaya</name>
    <dbReference type="NCBI Taxonomy" id="153742"/>
    <lineage>
        <taxon>Eukaryota</taxon>
        <taxon>Viridiplantae</taxon>
        <taxon>Streptophyta</taxon>
        <taxon>Embryophyta</taxon>
        <taxon>Tracheophyta</taxon>
        <taxon>Spermatophyta</taxon>
        <taxon>Magnoliopsida</taxon>
        <taxon>eudicotyledons</taxon>
        <taxon>Gunneridae</taxon>
        <taxon>Pentapetalae</taxon>
        <taxon>asterids</taxon>
        <taxon>lamiids</taxon>
        <taxon>Gentianales</taxon>
        <taxon>Rubiaceae</taxon>
        <taxon>Cinchonoideae</taxon>
        <taxon>Cinchoneae</taxon>
        <taxon>Cinchona</taxon>
    </lineage>
</organism>
<keyword evidence="2" id="KW-1185">Reference proteome</keyword>
<proteinExistence type="predicted"/>
<dbReference type="AlphaFoldDB" id="A0ABD2ZCQ3"/>
<dbReference type="Proteomes" id="UP001630127">
    <property type="component" value="Unassembled WGS sequence"/>
</dbReference>
<reference evidence="1 2" key="1">
    <citation type="submission" date="2024-11" db="EMBL/GenBank/DDBJ databases">
        <title>A near-complete genome assembly of Cinchona calisaya.</title>
        <authorList>
            <person name="Lian D.C."/>
            <person name="Zhao X.W."/>
            <person name="Wei L."/>
        </authorList>
    </citation>
    <scope>NUCLEOTIDE SEQUENCE [LARGE SCALE GENOMIC DNA]</scope>
    <source>
        <tissue evidence="1">Nenye</tissue>
    </source>
</reference>
<protein>
    <submittedName>
        <fullName evidence="1">Uncharacterized protein</fullName>
    </submittedName>
</protein>
<evidence type="ECO:0000313" key="1">
    <source>
        <dbReference type="EMBL" id="KAL3516729.1"/>
    </source>
</evidence>